<gene>
    <name evidence="3" type="ORF">DLNHIDIE_00304</name>
    <name evidence="2" type="ORF">GCD22_01959</name>
</gene>
<dbReference type="InterPro" id="IPR035985">
    <property type="entry name" value="Ubiquitin-activating_enz"/>
</dbReference>
<proteinExistence type="predicted"/>
<dbReference type="Gene3D" id="3.40.50.720">
    <property type="entry name" value="NAD(P)-binding Rossmann-like Domain"/>
    <property type="match status" value="1"/>
</dbReference>
<dbReference type="EMBL" id="CP045571">
    <property type="protein sequence ID" value="QFX96224.1"/>
    <property type="molecule type" value="Genomic_DNA"/>
</dbReference>
<accession>A0A543Q2A6</accession>
<evidence type="ECO:0000313" key="2">
    <source>
        <dbReference type="EMBL" id="QFX96224.1"/>
    </source>
</evidence>
<feature type="domain" description="THIF-type NAD/FAD binding fold" evidence="1">
    <location>
        <begin position="20"/>
        <end position="248"/>
    </location>
</feature>
<name>A0A543Q2A6_ACITH</name>
<dbReference type="GO" id="GO:0008641">
    <property type="term" value="F:ubiquitin-like modifier activating enzyme activity"/>
    <property type="evidence" value="ECO:0007669"/>
    <property type="project" value="InterPro"/>
</dbReference>
<dbReference type="PANTHER" id="PTHR10953:SF247">
    <property type="entry name" value="SLL6053 PROTEIN"/>
    <property type="match status" value="1"/>
</dbReference>
<reference evidence="2 5" key="2">
    <citation type="submission" date="2019-10" db="EMBL/GenBank/DDBJ databases">
        <authorList>
            <person name="Wang R."/>
        </authorList>
    </citation>
    <scope>NUCLEOTIDE SEQUENCE [LARGE SCALE GENOMIC DNA]</scope>
    <source>
        <strain evidence="2 5">ATCC 19377</strain>
    </source>
</reference>
<dbReference type="InterPro" id="IPR000594">
    <property type="entry name" value="ThiF_NAD_FAD-bd"/>
</dbReference>
<dbReference type="KEGG" id="atx:GCD22_01959"/>
<dbReference type="RefSeq" id="WP_142086247.1">
    <property type="nucleotide sequence ID" value="NZ_CP045571.1"/>
</dbReference>
<dbReference type="InterPro" id="IPR045886">
    <property type="entry name" value="ThiF/MoeB/HesA"/>
</dbReference>
<dbReference type="EMBL" id="SZUV01000001">
    <property type="protein sequence ID" value="TQN50451.1"/>
    <property type="molecule type" value="Genomic_DNA"/>
</dbReference>
<dbReference type="Proteomes" id="UP000315403">
    <property type="component" value="Unassembled WGS sequence"/>
</dbReference>
<dbReference type="NCBIfam" id="TIGR03736">
    <property type="entry name" value="PRTRC_ThiF"/>
    <property type="match status" value="1"/>
</dbReference>
<dbReference type="GO" id="GO:0004792">
    <property type="term" value="F:thiosulfate-cyanide sulfurtransferase activity"/>
    <property type="evidence" value="ECO:0007669"/>
    <property type="project" value="TreeGrafter"/>
</dbReference>
<dbReference type="GeneID" id="60696271"/>
<protein>
    <recommendedName>
        <fullName evidence="1">THIF-type NAD/FAD binding fold domain-containing protein</fullName>
    </recommendedName>
</protein>
<reference evidence="3 4" key="1">
    <citation type="submission" date="2019-03" db="EMBL/GenBank/DDBJ databases">
        <title>New insights into Acidothiobacillus thiooxidans sulfur metabolism through coupled gene expression, solution geochemistry, microscopy and spectroscopy analyses.</title>
        <authorList>
            <person name="Camacho D."/>
            <person name="Frazao R."/>
            <person name="Fouillen A."/>
            <person name="Nanci A."/>
            <person name="Lang B.F."/>
            <person name="Apte S.C."/>
            <person name="Baron C."/>
            <person name="Warren L.A."/>
        </authorList>
    </citation>
    <scope>NUCLEOTIDE SEQUENCE [LARGE SCALE GENOMIC DNA]</scope>
    <source>
        <strain evidence="3 4">ATCC 19377</strain>
    </source>
</reference>
<dbReference type="CDD" id="cd01483">
    <property type="entry name" value="E1_enzyme_family"/>
    <property type="match status" value="1"/>
</dbReference>
<dbReference type="Proteomes" id="UP000363590">
    <property type="component" value="Chromosome"/>
</dbReference>
<evidence type="ECO:0000313" key="5">
    <source>
        <dbReference type="Proteomes" id="UP000363590"/>
    </source>
</evidence>
<dbReference type="AlphaFoldDB" id="A0A543Q2A6"/>
<dbReference type="GO" id="GO:0016779">
    <property type="term" value="F:nucleotidyltransferase activity"/>
    <property type="evidence" value="ECO:0007669"/>
    <property type="project" value="TreeGrafter"/>
</dbReference>
<sequence>MTHRYLFQKPNDGSFYATPTIVVIGAGGTGSQLLTGLSRMVVALQSLNMAAPEVIVCDPDTVSRANVGRQLFSPSDIGQSKAHTLVNRINQYFGLNWQSYHGKFTPKIAKSRVIYISCVDSRSARQEIYEAIKESASYWLDLGNNNHSGQAILGNSDFHKRNPSAKRKYCLLPTVADLFPEIMDASIAEDEDTPSCSLAEALVKQDLMVNQTVATHALELLWQLLRHGEIHYHGFFFDNRNFSLQSLPIDRDHWKRLMKQAKKYRKPVSAQAA</sequence>
<dbReference type="InterPro" id="IPR022500">
    <property type="entry name" value="PRTRC_ThiF"/>
</dbReference>
<dbReference type="Pfam" id="PF00899">
    <property type="entry name" value="ThiF"/>
    <property type="match status" value="1"/>
</dbReference>
<organism evidence="3 4">
    <name type="scientific">Acidithiobacillus thiooxidans ATCC 19377</name>
    <dbReference type="NCBI Taxonomy" id="637390"/>
    <lineage>
        <taxon>Bacteria</taxon>
        <taxon>Pseudomonadati</taxon>
        <taxon>Pseudomonadota</taxon>
        <taxon>Acidithiobacillia</taxon>
        <taxon>Acidithiobacillales</taxon>
        <taxon>Acidithiobacillaceae</taxon>
        <taxon>Acidithiobacillus</taxon>
    </lineage>
</organism>
<dbReference type="PANTHER" id="PTHR10953">
    <property type="entry name" value="UBIQUITIN-ACTIVATING ENZYME E1"/>
    <property type="match status" value="1"/>
</dbReference>
<dbReference type="SUPFAM" id="SSF69572">
    <property type="entry name" value="Activating enzymes of the ubiquitin-like proteins"/>
    <property type="match status" value="1"/>
</dbReference>
<evidence type="ECO:0000313" key="3">
    <source>
        <dbReference type="EMBL" id="TQN50451.1"/>
    </source>
</evidence>
<evidence type="ECO:0000259" key="1">
    <source>
        <dbReference type="Pfam" id="PF00899"/>
    </source>
</evidence>
<dbReference type="GO" id="GO:0005737">
    <property type="term" value="C:cytoplasm"/>
    <property type="evidence" value="ECO:0007669"/>
    <property type="project" value="TreeGrafter"/>
</dbReference>
<evidence type="ECO:0000313" key="4">
    <source>
        <dbReference type="Proteomes" id="UP000315403"/>
    </source>
</evidence>